<dbReference type="Proteomes" id="UP001253545">
    <property type="component" value="Unassembled WGS sequence"/>
</dbReference>
<dbReference type="NCBIfam" id="NF047641">
    <property type="entry name" value="FFLEE_fam"/>
    <property type="match status" value="1"/>
</dbReference>
<protein>
    <recommendedName>
        <fullName evidence="1">DUF8198 domain-containing protein</fullName>
    </recommendedName>
</protein>
<feature type="domain" description="DUF8198" evidence="1">
    <location>
        <begin position="18"/>
        <end position="225"/>
    </location>
</feature>
<dbReference type="InterPro" id="IPR058511">
    <property type="entry name" value="DUF8198"/>
</dbReference>
<dbReference type="EMBL" id="JAVRHX010000001">
    <property type="protein sequence ID" value="MDT0594129.1"/>
    <property type="molecule type" value="Genomic_DNA"/>
</dbReference>
<organism evidence="2 3">
    <name type="scientific">Glaciecola petra</name>
    <dbReference type="NCBI Taxonomy" id="3075602"/>
    <lineage>
        <taxon>Bacteria</taxon>
        <taxon>Pseudomonadati</taxon>
        <taxon>Pseudomonadota</taxon>
        <taxon>Gammaproteobacteria</taxon>
        <taxon>Alteromonadales</taxon>
        <taxon>Alteromonadaceae</taxon>
        <taxon>Glaciecola</taxon>
    </lineage>
</organism>
<proteinExistence type="predicted"/>
<dbReference type="Pfam" id="PF26621">
    <property type="entry name" value="DUF8198"/>
    <property type="match status" value="1"/>
</dbReference>
<dbReference type="RefSeq" id="WP_311367613.1">
    <property type="nucleotide sequence ID" value="NZ_JAVRHX010000001.1"/>
</dbReference>
<comment type="caution">
    <text evidence="2">The sequence shown here is derived from an EMBL/GenBank/DDBJ whole genome shotgun (WGS) entry which is preliminary data.</text>
</comment>
<accession>A0ABU2ZP47</accession>
<name>A0ABU2ZP47_9ALTE</name>
<reference evidence="2 3" key="1">
    <citation type="submission" date="2023-09" db="EMBL/GenBank/DDBJ databases">
        <authorList>
            <person name="Rey-Velasco X."/>
        </authorList>
    </citation>
    <scope>NUCLEOTIDE SEQUENCE [LARGE SCALE GENOMIC DNA]</scope>
    <source>
        <strain evidence="2 3">P117</strain>
    </source>
</reference>
<keyword evidence="3" id="KW-1185">Reference proteome</keyword>
<evidence type="ECO:0000259" key="1">
    <source>
        <dbReference type="Pfam" id="PF26621"/>
    </source>
</evidence>
<evidence type="ECO:0000313" key="2">
    <source>
        <dbReference type="EMBL" id="MDT0594129.1"/>
    </source>
</evidence>
<gene>
    <name evidence="2" type="ORF">RM552_04660</name>
</gene>
<dbReference type="InterPro" id="IPR058063">
    <property type="entry name" value="FFLEE_fam"/>
</dbReference>
<sequence>MSNTLENIILSLQHTQNMQKHIAENNLTTHIRHLQAWQTKRLLVTHDDLWQSKRFKPAMQFFIDELYGPKDFSQRDNELARVVPKMAKLLPDKALLSLQAALKLNALSLELDLSLIQDLGKNTLDHNSYFASYKACNNQTKREEQIQLLENLGLDLAQVVKISGISAILMLSRKPAKVAGVKSLHEFLEKGFKSFKKLGNVHDFINPIILKERKMMLALFENDENDNPLPKVN</sequence>
<evidence type="ECO:0000313" key="3">
    <source>
        <dbReference type="Proteomes" id="UP001253545"/>
    </source>
</evidence>